<dbReference type="Gene3D" id="3.10.450.240">
    <property type="match status" value="1"/>
</dbReference>
<dbReference type="Proteomes" id="UP000293296">
    <property type="component" value="Chromosome"/>
</dbReference>
<reference evidence="4 5" key="1">
    <citation type="submission" date="2018-02" db="EMBL/GenBank/DDBJ databases">
        <title>Genome sequence of Desulfovibrio carbinolicus DSM 3852.</title>
        <authorList>
            <person name="Wilbanks E."/>
            <person name="Skennerton C.T."/>
            <person name="Orphan V.J."/>
        </authorList>
    </citation>
    <scope>NUCLEOTIDE SEQUENCE [LARGE SCALE GENOMIC DNA]</scope>
    <source>
        <strain evidence="4 5">DSM 3852</strain>
    </source>
</reference>
<feature type="transmembrane region" description="Helical" evidence="2">
    <location>
        <begin position="104"/>
        <end position="125"/>
    </location>
</feature>
<feature type="transmembrane region" description="Helical" evidence="2">
    <location>
        <begin position="33"/>
        <end position="54"/>
    </location>
</feature>
<dbReference type="InterPro" id="IPR032710">
    <property type="entry name" value="NTF2-like_dom_sf"/>
</dbReference>
<evidence type="ECO:0000313" key="5">
    <source>
        <dbReference type="Proteomes" id="UP000293296"/>
    </source>
</evidence>
<keyword evidence="2" id="KW-0812">Transmembrane</keyword>
<protein>
    <submittedName>
        <fullName evidence="4">Tim44 domain-containing protein</fullName>
    </submittedName>
</protein>
<proteinExistence type="predicted"/>
<feature type="domain" description="Tim44-like" evidence="3">
    <location>
        <begin position="206"/>
        <end position="338"/>
    </location>
</feature>
<feature type="transmembrane region" description="Helical" evidence="2">
    <location>
        <begin position="131"/>
        <end position="151"/>
    </location>
</feature>
<evidence type="ECO:0000313" key="4">
    <source>
        <dbReference type="EMBL" id="QAZ66151.1"/>
    </source>
</evidence>
<accession>A0A4P6HG98</accession>
<dbReference type="RefSeq" id="WP_129349164.1">
    <property type="nucleotide sequence ID" value="NZ_CP026538.1"/>
</dbReference>
<dbReference type="InterPro" id="IPR007379">
    <property type="entry name" value="Tim44-like_dom"/>
</dbReference>
<dbReference type="Pfam" id="PF04280">
    <property type="entry name" value="Tim44"/>
    <property type="match status" value="1"/>
</dbReference>
<feature type="compositionally biased region" description="Polar residues" evidence="1">
    <location>
        <begin position="82"/>
        <end position="95"/>
    </location>
</feature>
<dbReference type="AlphaFoldDB" id="A0A4P6HG98"/>
<evidence type="ECO:0000259" key="3">
    <source>
        <dbReference type="SMART" id="SM00978"/>
    </source>
</evidence>
<feature type="region of interest" description="Disordered" evidence="1">
    <location>
        <begin position="59"/>
        <end position="95"/>
    </location>
</feature>
<dbReference type="KEGG" id="dcb:C3Y92_02405"/>
<sequence length="341" mass="36362">MRKSLFFSPLPVLNVSGLRKTAVVLDARPPTGMMPWLCAPLVVLAVLLMSIDLAEAKRMGGGSSFGSKDSYSKSYDKPTPPNTNMQRQATPNQQAAPGGFMSKFGGLGGMFGGLLIGGMLGSLLFGGAGGGFGILEILLLGVAGFMIFRFIRSRRAAQSGQEAQMVQAAPAGGDRFAYAHAPAGGHDTEGRTDGWASVRSTPGGAIGTADVAPPVMPAGLDEVEFLAGAKALYVRLQASWDRRDLEDIRGFTSPEVFAEISRQAKEDPTPGKTDILMVEARVVEAGTQGTQTVISVLYDVLLREDQTDSRSTQVREVWHIRRDESAPNSEWTLEGIQQLAM</sequence>
<evidence type="ECO:0000256" key="2">
    <source>
        <dbReference type="SAM" id="Phobius"/>
    </source>
</evidence>
<dbReference type="PANTHER" id="PTHR41542">
    <property type="entry name" value="BLL5807 PROTEIN"/>
    <property type="match status" value="1"/>
</dbReference>
<dbReference type="SUPFAM" id="SSF54427">
    <property type="entry name" value="NTF2-like"/>
    <property type="match status" value="1"/>
</dbReference>
<dbReference type="PANTHER" id="PTHR41542:SF1">
    <property type="entry name" value="BLL5807 PROTEIN"/>
    <property type="match status" value="1"/>
</dbReference>
<keyword evidence="2" id="KW-1133">Transmembrane helix</keyword>
<gene>
    <name evidence="4" type="ORF">C3Y92_02405</name>
</gene>
<organism evidence="4 5">
    <name type="scientific">Solidesulfovibrio carbinolicus</name>
    <dbReference type="NCBI Taxonomy" id="296842"/>
    <lineage>
        <taxon>Bacteria</taxon>
        <taxon>Pseudomonadati</taxon>
        <taxon>Thermodesulfobacteriota</taxon>
        <taxon>Desulfovibrionia</taxon>
        <taxon>Desulfovibrionales</taxon>
        <taxon>Desulfovibrionaceae</taxon>
        <taxon>Solidesulfovibrio</taxon>
    </lineage>
</organism>
<name>A0A4P6HG98_9BACT</name>
<dbReference type="EMBL" id="CP026538">
    <property type="protein sequence ID" value="QAZ66151.1"/>
    <property type="molecule type" value="Genomic_DNA"/>
</dbReference>
<evidence type="ECO:0000256" key="1">
    <source>
        <dbReference type="SAM" id="MobiDB-lite"/>
    </source>
</evidence>
<keyword evidence="2" id="KW-0472">Membrane</keyword>
<dbReference type="SMART" id="SM00978">
    <property type="entry name" value="Tim44"/>
    <property type="match status" value="1"/>
</dbReference>
<keyword evidence="5" id="KW-1185">Reference proteome</keyword>
<dbReference type="OrthoDB" id="5297955at2"/>